<sequence length="209" mass="22464">MGTCCGAEIEEENAEAEVICGGEPPLTPIPCSEGCAPVLLNSKAEDTEEHGEVTRPDRPVDPGLPNSQLPALRGGSPPAKPPRSINGAGVATARSELSSVAVPWSGPEYRVRRMNVPAIPHWERQHLAKAATVKTSPRPAAVADGPAQHCPYQVAKEAKNARLVPTIYSTKDEIDAAIAGYDAEIAKFRALLDLHKEYREEINMNLIIY</sequence>
<evidence type="ECO:0000313" key="4">
    <source>
        <dbReference type="Proteomes" id="UP001152797"/>
    </source>
</evidence>
<dbReference type="Proteomes" id="UP001152797">
    <property type="component" value="Unassembled WGS sequence"/>
</dbReference>
<evidence type="ECO:0000313" key="2">
    <source>
        <dbReference type="EMBL" id="CAI4020023.1"/>
    </source>
</evidence>
<accession>A0A9P1GSH1</accession>
<proteinExistence type="predicted"/>
<feature type="region of interest" description="Disordered" evidence="1">
    <location>
        <begin position="40"/>
        <end position="91"/>
    </location>
</feature>
<dbReference type="EMBL" id="CAMXCT010006786">
    <property type="protein sequence ID" value="CAI4020023.1"/>
    <property type="molecule type" value="Genomic_DNA"/>
</dbReference>
<keyword evidence="4" id="KW-1185">Reference proteome</keyword>
<evidence type="ECO:0000313" key="3">
    <source>
        <dbReference type="EMBL" id="CAL1173398.1"/>
    </source>
</evidence>
<reference evidence="2" key="1">
    <citation type="submission" date="2022-10" db="EMBL/GenBank/DDBJ databases">
        <authorList>
            <person name="Chen Y."/>
            <person name="Dougan E. K."/>
            <person name="Chan C."/>
            <person name="Rhodes N."/>
            <person name="Thang M."/>
        </authorList>
    </citation>
    <scope>NUCLEOTIDE SEQUENCE</scope>
</reference>
<evidence type="ECO:0000256" key="1">
    <source>
        <dbReference type="SAM" id="MobiDB-lite"/>
    </source>
</evidence>
<name>A0A9P1GSH1_9DINO</name>
<feature type="compositionally biased region" description="Basic and acidic residues" evidence="1">
    <location>
        <begin position="50"/>
        <end position="60"/>
    </location>
</feature>
<gene>
    <name evidence="2" type="ORF">C1SCF055_LOCUS44473</name>
</gene>
<dbReference type="EMBL" id="CAMXCT030006786">
    <property type="protein sequence ID" value="CAL4807335.1"/>
    <property type="molecule type" value="Genomic_DNA"/>
</dbReference>
<comment type="caution">
    <text evidence="2">The sequence shown here is derived from an EMBL/GenBank/DDBJ whole genome shotgun (WGS) entry which is preliminary data.</text>
</comment>
<reference evidence="3" key="2">
    <citation type="submission" date="2024-04" db="EMBL/GenBank/DDBJ databases">
        <authorList>
            <person name="Chen Y."/>
            <person name="Shah S."/>
            <person name="Dougan E. K."/>
            <person name="Thang M."/>
            <person name="Chan C."/>
        </authorList>
    </citation>
    <scope>NUCLEOTIDE SEQUENCE [LARGE SCALE GENOMIC DNA]</scope>
</reference>
<dbReference type="EMBL" id="CAMXCT020006786">
    <property type="protein sequence ID" value="CAL1173398.1"/>
    <property type="molecule type" value="Genomic_DNA"/>
</dbReference>
<dbReference type="AlphaFoldDB" id="A0A9P1GSH1"/>
<protein>
    <submittedName>
        <fullName evidence="2">Uncharacterized protein</fullName>
    </submittedName>
</protein>
<organism evidence="2">
    <name type="scientific">Cladocopium goreaui</name>
    <dbReference type="NCBI Taxonomy" id="2562237"/>
    <lineage>
        <taxon>Eukaryota</taxon>
        <taxon>Sar</taxon>
        <taxon>Alveolata</taxon>
        <taxon>Dinophyceae</taxon>
        <taxon>Suessiales</taxon>
        <taxon>Symbiodiniaceae</taxon>
        <taxon>Cladocopium</taxon>
    </lineage>
</organism>